<organism evidence="1 2">
    <name type="scientific">Pisolithus microcarpus 441</name>
    <dbReference type="NCBI Taxonomy" id="765257"/>
    <lineage>
        <taxon>Eukaryota</taxon>
        <taxon>Fungi</taxon>
        <taxon>Dikarya</taxon>
        <taxon>Basidiomycota</taxon>
        <taxon>Agaricomycotina</taxon>
        <taxon>Agaricomycetes</taxon>
        <taxon>Agaricomycetidae</taxon>
        <taxon>Boletales</taxon>
        <taxon>Sclerodermatineae</taxon>
        <taxon>Pisolithaceae</taxon>
        <taxon>Pisolithus</taxon>
    </lineage>
</organism>
<keyword evidence="2" id="KW-1185">Reference proteome</keyword>
<dbReference type="Proteomes" id="UP000054018">
    <property type="component" value="Unassembled WGS sequence"/>
</dbReference>
<reference evidence="2" key="2">
    <citation type="submission" date="2015-01" db="EMBL/GenBank/DDBJ databases">
        <title>Evolutionary Origins and Diversification of the Mycorrhizal Mutualists.</title>
        <authorList>
            <consortium name="DOE Joint Genome Institute"/>
            <consortium name="Mycorrhizal Genomics Consortium"/>
            <person name="Kohler A."/>
            <person name="Kuo A."/>
            <person name="Nagy L.G."/>
            <person name="Floudas D."/>
            <person name="Copeland A."/>
            <person name="Barry K.W."/>
            <person name="Cichocki N."/>
            <person name="Veneault-Fourrey C."/>
            <person name="LaButti K."/>
            <person name="Lindquist E.A."/>
            <person name="Lipzen A."/>
            <person name="Lundell T."/>
            <person name="Morin E."/>
            <person name="Murat C."/>
            <person name="Riley R."/>
            <person name="Ohm R."/>
            <person name="Sun H."/>
            <person name="Tunlid A."/>
            <person name="Henrissat B."/>
            <person name="Grigoriev I.V."/>
            <person name="Hibbett D.S."/>
            <person name="Martin F."/>
        </authorList>
    </citation>
    <scope>NUCLEOTIDE SEQUENCE [LARGE SCALE GENOMIC DNA]</scope>
    <source>
        <strain evidence="2">441</strain>
    </source>
</reference>
<evidence type="ECO:0000313" key="1">
    <source>
        <dbReference type="EMBL" id="KIK19614.1"/>
    </source>
</evidence>
<sequence>MWEAWSTLRSTDSPSPHPLAFAVCIGDEVDNGLRHPYAYELVSFYADNIFLLNFSPHRLCSSPLNFQTQVSCGPMCLISRHVFLGCYLAEKTSICNQRRG</sequence>
<dbReference type="AlphaFoldDB" id="A0A0C9Z035"/>
<accession>A0A0C9Z035</accession>
<gene>
    <name evidence="1" type="ORF">PISMIDRAFT_621764</name>
</gene>
<dbReference type="EMBL" id="KN833781">
    <property type="protein sequence ID" value="KIK19614.1"/>
    <property type="molecule type" value="Genomic_DNA"/>
</dbReference>
<dbReference type="HOGENOM" id="CLU_2307155_0_0_1"/>
<evidence type="ECO:0000313" key="2">
    <source>
        <dbReference type="Proteomes" id="UP000054018"/>
    </source>
</evidence>
<name>A0A0C9Z035_9AGAM</name>
<reference evidence="1 2" key="1">
    <citation type="submission" date="2014-04" db="EMBL/GenBank/DDBJ databases">
        <authorList>
            <consortium name="DOE Joint Genome Institute"/>
            <person name="Kuo A."/>
            <person name="Kohler A."/>
            <person name="Costa M.D."/>
            <person name="Nagy L.G."/>
            <person name="Floudas D."/>
            <person name="Copeland A."/>
            <person name="Barry K.W."/>
            <person name="Cichocki N."/>
            <person name="Veneault-Fourrey C."/>
            <person name="LaButti K."/>
            <person name="Lindquist E.A."/>
            <person name="Lipzen A."/>
            <person name="Lundell T."/>
            <person name="Morin E."/>
            <person name="Murat C."/>
            <person name="Sun H."/>
            <person name="Tunlid A."/>
            <person name="Henrissat B."/>
            <person name="Grigoriev I.V."/>
            <person name="Hibbett D.S."/>
            <person name="Martin F."/>
            <person name="Nordberg H.P."/>
            <person name="Cantor M.N."/>
            <person name="Hua S.X."/>
        </authorList>
    </citation>
    <scope>NUCLEOTIDE SEQUENCE [LARGE SCALE GENOMIC DNA]</scope>
    <source>
        <strain evidence="1 2">441</strain>
    </source>
</reference>
<proteinExistence type="predicted"/>
<protein>
    <submittedName>
        <fullName evidence="1">Uncharacterized protein</fullName>
    </submittedName>
</protein>